<dbReference type="PANTHER" id="PTHR24036:SF13">
    <property type="entry name" value="PROTEIN SKELETOR, ISOFORMS D_E"/>
    <property type="match status" value="1"/>
</dbReference>
<dbReference type="Pfam" id="PF25489">
    <property type="entry name" value="At5g54830"/>
    <property type="match status" value="1"/>
</dbReference>
<feature type="region of interest" description="Disordered" evidence="2">
    <location>
        <begin position="434"/>
        <end position="492"/>
    </location>
</feature>
<feature type="compositionally biased region" description="Polar residues" evidence="2">
    <location>
        <begin position="1338"/>
        <end position="1347"/>
    </location>
</feature>
<feature type="domain" description="DOMON" evidence="3">
    <location>
        <begin position="541"/>
        <end position="673"/>
    </location>
</feature>
<dbReference type="Proteomes" id="UP000600918">
    <property type="component" value="Unassembled WGS sequence"/>
</dbReference>
<dbReference type="SMART" id="SM00664">
    <property type="entry name" value="DoH"/>
    <property type="match status" value="1"/>
</dbReference>
<evidence type="ECO:0000259" key="3">
    <source>
        <dbReference type="PROSITE" id="PS50836"/>
    </source>
</evidence>
<dbReference type="Pfam" id="PF03351">
    <property type="entry name" value="DOMON"/>
    <property type="match status" value="1"/>
</dbReference>
<feature type="region of interest" description="Disordered" evidence="2">
    <location>
        <begin position="1476"/>
        <end position="1495"/>
    </location>
</feature>
<evidence type="ECO:0000313" key="6">
    <source>
        <dbReference type="Proteomes" id="UP000600918"/>
    </source>
</evidence>
<organism evidence="5 6">
    <name type="scientific">Vespula pensylvanica</name>
    <name type="common">Western yellow jacket</name>
    <name type="synonym">Wasp</name>
    <dbReference type="NCBI Taxonomy" id="30213"/>
    <lineage>
        <taxon>Eukaryota</taxon>
        <taxon>Metazoa</taxon>
        <taxon>Ecdysozoa</taxon>
        <taxon>Arthropoda</taxon>
        <taxon>Hexapoda</taxon>
        <taxon>Insecta</taxon>
        <taxon>Pterygota</taxon>
        <taxon>Neoptera</taxon>
        <taxon>Endopterygota</taxon>
        <taxon>Hymenoptera</taxon>
        <taxon>Apocrita</taxon>
        <taxon>Aculeata</taxon>
        <taxon>Vespoidea</taxon>
        <taxon>Vespidae</taxon>
        <taxon>Vespinae</taxon>
        <taxon>Vespula</taxon>
    </lineage>
</organism>
<dbReference type="InterPro" id="IPR045266">
    <property type="entry name" value="DOH_DOMON"/>
</dbReference>
<feature type="compositionally biased region" description="Basic and acidic residues" evidence="2">
    <location>
        <begin position="1476"/>
        <end position="1487"/>
    </location>
</feature>
<feature type="compositionally biased region" description="Basic and acidic residues" evidence="2">
    <location>
        <begin position="1509"/>
        <end position="1519"/>
    </location>
</feature>
<feature type="compositionally biased region" description="Low complexity" evidence="2">
    <location>
        <begin position="451"/>
        <end position="471"/>
    </location>
</feature>
<feature type="domain" description="DM13" evidence="4">
    <location>
        <begin position="64"/>
        <end position="171"/>
    </location>
</feature>
<keyword evidence="6" id="KW-1185">Reference proteome</keyword>
<feature type="compositionally biased region" description="Polar residues" evidence="2">
    <location>
        <begin position="1520"/>
        <end position="1535"/>
    </location>
</feature>
<dbReference type="InterPro" id="IPR057443">
    <property type="entry name" value="At5g54830-like"/>
</dbReference>
<dbReference type="PROSITE" id="PS51549">
    <property type="entry name" value="DM13"/>
    <property type="match status" value="2"/>
</dbReference>
<dbReference type="InterPro" id="IPR019545">
    <property type="entry name" value="DM13_domain"/>
</dbReference>
<dbReference type="Pfam" id="PF10517">
    <property type="entry name" value="DM13"/>
    <property type="match status" value="2"/>
</dbReference>
<protein>
    <recommendedName>
        <fullName evidence="7">Protein Skeletor</fullName>
    </recommendedName>
</protein>
<evidence type="ECO:0000259" key="4">
    <source>
        <dbReference type="PROSITE" id="PS51549"/>
    </source>
</evidence>
<dbReference type="InterPro" id="IPR052126">
    <property type="entry name" value="Spindle_Org/Thrombomodulin"/>
</dbReference>
<dbReference type="EMBL" id="JACSDY010000002">
    <property type="protein sequence ID" value="KAF7434770.1"/>
    <property type="molecule type" value="Genomic_DNA"/>
</dbReference>
<dbReference type="PANTHER" id="PTHR24036">
    <property type="entry name" value="SKELETOR-RELATED"/>
    <property type="match status" value="1"/>
</dbReference>
<dbReference type="InterPro" id="IPR005018">
    <property type="entry name" value="DOMON_domain"/>
</dbReference>
<feature type="region of interest" description="Disordered" evidence="2">
    <location>
        <begin position="1509"/>
        <end position="1540"/>
    </location>
</feature>
<dbReference type="PROSITE" id="PS50836">
    <property type="entry name" value="DOMON"/>
    <property type="match status" value="1"/>
</dbReference>
<keyword evidence="1" id="KW-0677">Repeat</keyword>
<evidence type="ECO:0008006" key="7">
    <source>
        <dbReference type="Google" id="ProtNLM"/>
    </source>
</evidence>
<evidence type="ECO:0000256" key="2">
    <source>
        <dbReference type="SAM" id="MobiDB-lite"/>
    </source>
</evidence>
<evidence type="ECO:0000256" key="1">
    <source>
        <dbReference type="ARBA" id="ARBA00022737"/>
    </source>
</evidence>
<feature type="region of interest" description="Disordered" evidence="2">
    <location>
        <begin position="350"/>
        <end position="379"/>
    </location>
</feature>
<evidence type="ECO:0000313" key="5">
    <source>
        <dbReference type="EMBL" id="KAF7434770.1"/>
    </source>
</evidence>
<sequence>MIEQSPQISQGQFSPKKRLLAFRVSAILTNTICPACQFTKYGAEKHSWKPVLHAPTLCDGAYYGKLIGKLSELHHGVSGEVYAVDGRTLFIKDFTYDGEGPAAFFYAGNTKSPNSNGFRVRDERGTASVLKRYRRKDITLTLPDGKTLNSIKWFSVWCDEFAVNFGDVRIPRGFDYPKPQKLAALNGVHGVSSEPIVIVDAQTLLIPGFSYDGEAPDAKFWVGAGPSPSPQGIRVPDENGKEQPLRRYDRKTIVLTLPGDLTVHQIGHFGVWCEAFTVDFGHIQIPQGLNVPPSLKMLGVSPQNVHRGGQGQTGVLDLQNLHDSISSSIFSPATSSSSSTLSATYTPSLIAQQQQQQQQQQHQQHHHQRPTTYRPILRRDDQIQVVQAVDYRIPKSLQVPEALPRQQHPVQPASFQYHEDIANLGRLRQLANVQTSDDSSYQHYRHQDGGSSSSSTPSSSSSFSSSLSSGSPRQQSGRARTRTHQPDPQQNSYSRLLRYQGDHTQTHHYNDQHSIVSLEYVHEMTVCLQSKLNCEVLDDTLAFELRWAVAGDSIVVQLVGKLEAGQYMAFGLSANPERSVMIGGDVVVAWVDKQTLQGYAIDYFLDAKSQCSGGRGSCPDTKIQEDTNSVRLLNAALVNGYSIVTYQRPLKASDELDRQVLTNRSQAIIWAVGPLNERQEVSFHSDYLKTDRFIEFGRPPAWNCPIPDQEQPDTYTDNDNNANSNQQLLVTTRRPQRVPATPAPAPTNDAWEIPPIQCYEPEDGVFYAQMGPTGGKHGYPAITGHVGWGISWYINGLLIPEINVVRGKKYTFVVEGGQNADTPARYHPFYITDDPVGGYQHKTPEEKAKIKIFAGVRRQRGSIRPTGVGRFCYWVPDQKQPPADEFTSFGAYQRTLTLECDHGEPGIVEWTPDENTPDTVYYQCFTHRYLGWKINVHDSCDEGSASENHEVYVEPKGHPELIEDLDVSPSIRVSSKVTPTAEFLQQHLHHPHHREHGLRYPHHTATNSGKLSTSYAQLLTNANHNNYERFRTSAIHEDAYGPRSNHGIIPHRYEVRVKENYRHAHLDEEALQRQQQQQQKQQQTASSIYSELGGIGTVNRPTSISSTSATITSTALSSYPSRPQFTEIDQEIRQSSNHQLSNLVADNPRPLSHGMKFAYTLPTTQIVYSRPTSHHYSPDHHHLHHLLHYHQHQPEQQRAQVMIVRRPVLMRRPILQSSHTITSPTFALPPSRSIFMERKKAVYKVPTSEKVSYGNIVKLMKLDPKQRSKLEAKVSEAGIMDISENLMTSLKPARNTGFNPDSIIIEGGFKPIIDPSRDFLQKRISESDQEYDQETIKESNFSDQLSGENFEPVFLPSPSMSPASDGSKKQKKKPTPTNVNLSSKPPLDELDDMQMAADGLQSYYLPPARSEAESATPGVLITYDGKKVKDSSLARSISEIEDRSKARLTSDVLSRTPQFGRFKGELPPLISTEIRSSDKTTRLERNEQSPSLDLPLLKSRKNTKLTLVERSKRSPEETRTMSSTEFRRSNVTKSTPNEEDVDDITTLGSTGQTILANIKYVVLTIILRLIVIGSPNDDGAGRSLLVSCPSEGSNGAQIQFACHSRPPVGS</sequence>
<dbReference type="CDD" id="cd09631">
    <property type="entry name" value="DOMON_DOH"/>
    <property type="match status" value="1"/>
</dbReference>
<reference evidence="5" key="1">
    <citation type="journal article" date="2020" name="G3 (Bethesda)">
        <title>High-Quality Assemblies for Three Invasive Social Wasps from the &lt;i&gt;Vespula&lt;/i&gt; Genus.</title>
        <authorList>
            <person name="Harrop T.W.R."/>
            <person name="Guhlin J."/>
            <person name="McLaughlin G.M."/>
            <person name="Permina E."/>
            <person name="Stockwell P."/>
            <person name="Gilligan J."/>
            <person name="Le Lec M.F."/>
            <person name="Gruber M.A.M."/>
            <person name="Quinn O."/>
            <person name="Lovegrove M."/>
            <person name="Duncan E.J."/>
            <person name="Remnant E.J."/>
            <person name="Van Eeckhoven J."/>
            <person name="Graham B."/>
            <person name="Knapp R.A."/>
            <person name="Langford K.W."/>
            <person name="Kronenberg Z."/>
            <person name="Press M.O."/>
            <person name="Eacker S.M."/>
            <person name="Wilson-Rankin E.E."/>
            <person name="Purcell J."/>
            <person name="Lester P.J."/>
            <person name="Dearden P.K."/>
        </authorList>
    </citation>
    <scope>NUCLEOTIDE SEQUENCE</scope>
    <source>
        <strain evidence="5">Volc-1</strain>
    </source>
</reference>
<gene>
    <name evidence="5" type="ORF">H0235_002961</name>
</gene>
<name>A0A834PAX7_VESPE</name>
<proteinExistence type="predicted"/>
<feature type="region of interest" description="Disordered" evidence="2">
    <location>
        <begin position="1327"/>
        <end position="1388"/>
    </location>
</feature>
<comment type="caution">
    <text evidence="5">The sequence shown here is derived from an EMBL/GenBank/DDBJ whole genome shotgun (WGS) entry which is preliminary data.</text>
</comment>
<feature type="compositionally biased region" description="Low complexity" evidence="2">
    <location>
        <begin position="350"/>
        <end position="362"/>
    </location>
</feature>
<accession>A0A834PAX7</accession>
<dbReference type="SMART" id="SM00686">
    <property type="entry name" value="DM13"/>
    <property type="match status" value="2"/>
</dbReference>
<feature type="domain" description="DM13" evidence="4">
    <location>
        <begin position="172"/>
        <end position="286"/>
    </location>
</feature>